<evidence type="ECO:0000313" key="1">
    <source>
        <dbReference type="EMBL" id="PWJ84373.1"/>
    </source>
</evidence>
<protein>
    <submittedName>
        <fullName evidence="1">Uncharacterized protein</fullName>
    </submittedName>
</protein>
<reference evidence="1 2" key="1">
    <citation type="submission" date="2018-05" db="EMBL/GenBank/DDBJ databases">
        <title>Genomic Encyclopedia of Type Strains, Phase IV (KMG-IV): sequencing the most valuable type-strain genomes for metagenomic binning, comparative biology and taxonomic classification.</title>
        <authorList>
            <person name="Goeker M."/>
        </authorList>
    </citation>
    <scope>NUCLEOTIDE SEQUENCE [LARGE SCALE GENOMIC DNA]</scope>
    <source>
        <strain evidence="1 2">DSM 2626</strain>
    </source>
</reference>
<organism evidence="1 2">
    <name type="scientific">Rhizobium loti</name>
    <name type="common">Mesorhizobium loti</name>
    <dbReference type="NCBI Taxonomy" id="381"/>
    <lineage>
        <taxon>Bacteria</taxon>
        <taxon>Pseudomonadati</taxon>
        <taxon>Pseudomonadota</taxon>
        <taxon>Alphaproteobacteria</taxon>
        <taxon>Hyphomicrobiales</taxon>
        <taxon>Phyllobacteriaceae</taxon>
        <taxon>Mesorhizobium</taxon>
    </lineage>
</organism>
<dbReference type="GeneID" id="61056480"/>
<proteinExistence type="predicted"/>
<name>A0A8E2W5D4_RHILI</name>
<gene>
    <name evidence="1" type="ORF">C8D77_1337</name>
</gene>
<accession>A0A8E2W5D4</accession>
<sequence>MKPIIATESEQPEIYATVRREMPAIHRAVNRMAKQMRGLSDVSQKQAIAELTAIWVLANYPEDLDLALSLSEAIRHQTDIHIRESKKYAGGARH</sequence>
<dbReference type="EMBL" id="QGGH01000033">
    <property type="protein sequence ID" value="PWJ84373.1"/>
    <property type="molecule type" value="Genomic_DNA"/>
</dbReference>
<dbReference type="Proteomes" id="UP000245631">
    <property type="component" value="Unassembled WGS sequence"/>
</dbReference>
<evidence type="ECO:0000313" key="2">
    <source>
        <dbReference type="Proteomes" id="UP000245631"/>
    </source>
</evidence>
<dbReference type="AlphaFoldDB" id="A0A8E2W5D4"/>
<dbReference type="RefSeq" id="WP_109672809.1">
    <property type="nucleotide sequence ID" value="NZ_QGGH01000033.1"/>
</dbReference>
<comment type="caution">
    <text evidence="1">The sequence shown here is derived from an EMBL/GenBank/DDBJ whole genome shotgun (WGS) entry which is preliminary data.</text>
</comment>